<comment type="caution">
    <text evidence="4">The sequence shown here is derived from an EMBL/GenBank/DDBJ whole genome shotgun (WGS) entry which is preliminary data.</text>
</comment>
<feature type="region of interest" description="Disordered" evidence="1">
    <location>
        <begin position="1446"/>
        <end position="1470"/>
    </location>
</feature>
<protein>
    <recommendedName>
        <fullName evidence="3">Guanylate cyclase domain-containing protein</fullName>
    </recommendedName>
</protein>
<dbReference type="PANTHER" id="PTHR43081">
    <property type="entry name" value="ADENYLATE CYCLASE, TERMINAL-DIFFERENTIATION SPECIFIC-RELATED"/>
    <property type="match status" value="1"/>
</dbReference>
<evidence type="ECO:0000256" key="1">
    <source>
        <dbReference type="SAM" id="MobiDB-lite"/>
    </source>
</evidence>
<dbReference type="Proteomes" id="UP000075714">
    <property type="component" value="Unassembled WGS sequence"/>
</dbReference>
<feature type="transmembrane region" description="Helical" evidence="2">
    <location>
        <begin position="801"/>
        <end position="823"/>
    </location>
</feature>
<evidence type="ECO:0000259" key="3">
    <source>
        <dbReference type="PROSITE" id="PS50125"/>
    </source>
</evidence>
<feature type="region of interest" description="Disordered" evidence="1">
    <location>
        <begin position="1672"/>
        <end position="1698"/>
    </location>
</feature>
<keyword evidence="2" id="KW-1133">Transmembrane helix</keyword>
<feature type="domain" description="Guanylate cyclase" evidence="3">
    <location>
        <begin position="750"/>
        <end position="808"/>
    </location>
</feature>
<proteinExistence type="predicted"/>
<evidence type="ECO:0000313" key="5">
    <source>
        <dbReference type="Proteomes" id="UP000075714"/>
    </source>
</evidence>
<dbReference type="InterPro" id="IPR029787">
    <property type="entry name" value="Nucleotide_cyclase"/>
</dbReference>
<feature type="region of interest" description="Disordered" evidence="1">
    <location>
        <begin position="929"/>
        <end position="950"/>
    </location>
</feature>
<feature type="region of interest" description="Disordered" evidence="1">
    <location>
        <begin position="1298"/>
        <end position="1322"/>
    </location>
</feature>
<feature type="compositionally biased region" description="Low complexity" evidence="1">
    <location>
        <begin position="390"/>
        <end position="402"/>
    </location>
</feature>
<dbReference type="EMBL" id="LSYV01000016">
    <property type="protein sequence ID" value="KXZ50689.1"/>
    <property type="molecule type" value="Genomic_DNA"/>
</dbReference>
<evidence type="ECO:0000313" key="4">
    <source>
        <dbReference type="EMBL" id="KXZ50689.1"/>
    </source>
</evidence>
<name>A0A150GLF9_GONPE</name>
<dbReference type="PANTHER" id="PTHR43081:SF1">
    <property type="entry name" value="ADENYLATE CYCLASE, TERMINAL-DIFFERENTIATION SPECIFIC"/>
    <property type="match status" value="1"/>
</dbReference>
<keyword evidence="2" id="KW-0812">Transmembrane</keyword>
<sequence length="1810" mass="183771">MRWLLYPGWQAGVMMDLIRFGSPAVPRLAARYDLLHPDTLPGPSSLRGAADLHDLTDRSTSDYTFIVEDVSGMSLRSFVIDKEVHVARATSMPRFNHLSENACGMAGSRHEHTSNELDTRGPLHPRTFLLLYYRPDALEAMAEVGLAPDGAAPPSDWEGMLRLLEAHASAVAAQAQQAEQAQQGHTSAAGAPLPRHGLCLTADPVCGRVGDVLMAIAASVLQTQGTGQGYAMDLSSEPPAIASTINGTGWRYAASVLQQLLSYNAPEPEPEPAADGGAPAPTCFSASPAFRSGDCLMTLEWDAAMTLVASAPAMRRPGVLGVAPLPGSLLVQPPSGWVPDAASAAVLARTAGRDWTPGELVPCSLELCATSVNHDLLYLQPTIQGAEAAAAAAPEGEAQQAASGGGGTGEAVETDGSLLEVFKAREAAAAARLRVMAAPAVAEPPLVNRAPYSAAFDQVLSVRFLGSGVDASSLGDVLGLQQWILRAMDGWRASRQNATDGLRATLGFHSNVNSDVQDCHGYASADWWRVLAPSRGRTNASGSTGSSGGANSSSASAGWAADARALASAAWIFDLEGSGVSYYRALWHAVHSPNAAPDMQSPVHLNWFKYAAGWAAQSLMPPSSNNATSPANTSATGANAAWVGAGGGVGEAMALLDTIVRFTVESFGSANVRETYEDAISAPAWQPLAQGPPTLAAADLAAIGVSLSAAGVMAVLAAALALLALRRRRRLRHRDLLGRVLAPRAGPDTTLLITDVQNSTVLWEGLPVQVMDVVLKLHHSVVRAVLHEHDGYESATEGDSFIVAFATPAAALAFATACQVALLKQDWPAELLQHPDGAPVLVASPFDPRAGDSRSTAVLASLGFVASRNRNDRHLLNAGVALRERRNLSAGNTFFDKSGGAANAAATDLLGTPPAKRFSLWGGMGGSSRNTHKCSSAGEPPAGAGAGAGPNGSCRCAMPDGPNSAEPAPRAPSRLEYPVLPAALGLLQPSGAGPAEEPHPPTSAWTNLSGYGIGNQHCAARKTRFSLDSAAGPPPLPLPPPPPPLLSTGSFVGAISVGALGGGPVSALGGGPVSALGGGPVSGAAAAAPLSRALSWKGARGVLGGLLLSGDCGSDSGRPKGPASSSGMTTLVQSLEGFDMGPADMRASWGEVLAAAFPVQSLDTPEGRRLAALVGPDAADHDDDGGLLVTEDGSLAGGAGGAAGAAWREPPMRWDTGGEVPVLRLPDGRLALVAYRGLRVRMGMHTGLDKPEHVAFNKVASAYAYKGPFAEVAKLVSDAAPGGGITLSAAAFSRLRNTRAPAPGAKPGETRPPAAAVPTPNAAAAAAAAGRRRADSAGSLTLSGSRLIRGVRRLWSGSGLLHSPLTSVSVVGSSPALHAPVVVYAGRHVLTEPKPQRPAPRSAARVARFAALLGAAEPQPAGTGAGVGRQETGAAAAVSRFLAPPSAVAEQGEDSGEGCRRPHGSHGSRLVTADGITIGIEVGAAQSGSLAPSSTLQASGTASGGVGGAAAVGCSAAGGGGGGGDRPVCPACEEGCGGGATVFLAVHPSLVCRLALSPPLRVVRTVALGSLAAPVRHVTVVFMKVVGASTLIADLPGPACRALGQFQCLGAGLLAGAGGYLVEGADGLLLAAFGSPGAAVEWALECVAALRQQTWEEELLAHEMCAPEVSIANVPSGESPGDGSPKGPVGGPGEATRSATLRGSGSLMRHASSLHCGLRIKVGLDIGTTAHTLTEASGRLSYRGKPMNRAARIAAIAAAGQVLVSADVWEASAEADPGFMERVVGTSLGPMALKGVTQPVEVIQVHSVMG</sequence>
<dbReference type="SUPFAM" id="SSF55073">
    <property type="entry name" value="Nucleotide cyclase"/>
    <property type="match status" value="2"/>
</dbReference>
<feature type="region of interest" description="Disordered" evidence="1">
    <location>
        <begin position="390"/>
        <end position="412"/>
    </location>
</feature>
<dbReference type="GO" id="GO:0009190">
    <property type="term" value="P:cyclic nucleotide biosynthetic process"/>
    <property type="evidence" value="ECO:0007669"/>
    <property type="project" value="InterPro"/>
</dbReference>
<dbReference type="InterPro" id="IPR050697">
    <property type="entry name" value="Adenylyl/Guanylyl_Cyclase_3/4"/>
</dbReference>
<keyword evidence="5" id="KW-1185">Reference proteome</keyword>
<dbReference type="InterPro" id="IPR001054">
    <property type="entry name" value="A/G_cyclase"/>
</dbReference>
<feature type="transmembrane region" description="Helical" evidence="2">
    <location>
        <begin position="700"/>
        <end position="725"/>
    </location>
</feature>
<evidence type="ECO:0000256" key="2">
    <source>
        <dbReference type="SAM" id="Phobius"/>
    </source>
</evidence>
<organism evidence="4 5">
    <name type="scientific">Gonium pectorale</name>
    <name type="common">Green alga</name>
    <dbReference type="NCBI Taxonomy" id="33097"/>
    <lineage>
        <taxon>Eukaryota</taxon>
        <taxon>Viridiplantae</taxon>
        <taxon>Chlorophyta</taxon>
        <taxon>core chlorophytes</taxon>
        <taxon>Chlorophyceae</taxon>
        <taxon>CS clade</taxon>
        <taxon>Chlamydomonadales</taxon>
        <taxon>Volvocaceae</taxon>
        <taxon>Gonium</taxon>
    </lineage>
</organism>
<dbReference type="PROSITE" id="PS50125">
    <property type="entry name" value="GUANYLATE_CYCLASE_2"/>
    <property type="match status" value="1"/>
</dbReference>
<dbReference type="GO" id="GO:0035556">
    <property type="term" value="P:intracellular signal transduction"/>
    <property type="evidence" value="ECO:0007669"/>
    <property type="project" value="InterPro"/>
</dbReference>
<dbReference type="Gene3D" id="3.30.70.1230">
    <property type="entry name" value="Nucleotide cyclase"/>
    <property type="match status" value="3"/>
</dbReference>
<dbReference type="OrthoDB" id="541069at2759"/>
<dbReference type="Gene3D" id="3.40.190.10">
    <property type="entry name" value="Periplasmic binding protein-like II"/>
    <property type="match status" value="1"/>
</dbReference>
<gene>
    <name evidence="4" type="ORF">GPECTOR_15g373</name>
</gene>
<feature type="compositionally biased region" description="Low complexity" evidence="1">
    <location>
        <begin position="1311"/>
        <end position="1322"/>
    </location>
</feature>
<reference evidence="5" key="1">
    <citation type="journal article" date="2016" name="Nat. Commun.">
        <title>The Gonium pectorale genome demonstrates co-option of cell cycle regulation during the evolution of multicellularity.</title>
        <authorList>
            <person name="Hanschen E.R."/>
            <person name="Marriage T.N."/>
            <person name="Ferris P.J."/>
            <person name="Hamaji T."/>
            <person name="Toyoda A."/>
            <person name="Fujiyama A."/>
            <person name="Neme R."/>
            <person name="Noguchi H."/>
            <person name="Minakuchi Y."/>
            <person name="Suzuki M."/>
            <person name="Kawai-Toyooka H."/>
            <person name="Smith D.R."/>
            <person name="Sparks H."/>
            <person name="Anderson J."/>
            <person name="Bakaric R."/>
            <person name="Luria V."/>
            <person name="Karger A."/>
            <person name="Kirschner M.W."/>
            <person name="Durand P.M."/>
            <person name="Michod R.E."/>
            <person name="Nozaki H."/>
            <person name="Olson B.J."/>
        </authorList>
    </citation>
    <scope>NUCLEOTIDE SEQUENCE [LARGE SCALE GENOMIC DNA]</scope>
    <source>
        <strain evidence="5">NIES-2863</strain>
    </source>
</reference>
<keyword evidence="2" id="KW-0472">Membrane</keyword>
<accession>A0A150GLF9</accession>